<dbReference type="InterPro" id="IPR026822">
    <property type="entry name" value="Spp2/MOS2_G-patch"/>
</dbReference>
<feature type="compositionally biased region" description="Basic and acidic residues" evidence="3">
    <location>
        <begin position="323"/>
        <end position="335"/>
    </location>
</feature>
<organism evidence="5 6">
    <name type="scientific">Globodera rostochiensis</name>
    <name type="common">Golden nematode worm</name>
    <name type="synonym">Heterodera rostochiensis</name>
    <dbReference type="NCBI Taxonomy" id="31243"/>
    <lineage>
        <taxon>Eukaryota</taxon>
        <taxon>Metazoa</taxon>
        <taxon>Ecdysozoa</taxon>
        <taxon>Nematoda</taxon>
        <taxon>Chromadorea</taxon>
        <taxon>Rhabditida</taxon>
        <taxon>Tylenchina</taxon>
        <taxon>Tylenchomorpha</taxon>
        <taxon>Tylenchoidea</taxon>
        <taxon>Heteroderidae</taxon>
        <taxon>Heteroderinae</taxon>
        <taxon>Globodera</taxon>
    </lineage>
</organism>
<dbReference type="PANTHER" id="PTHR15818:SF2">
    <property type="entry name" value="G-PATCH DOMAIN AND KOW MOTIFS-CONTAINING PROTEIN"/>
    <property type="match status" value="1"/>
</dbReference>
<accession>A0A914HFP1</accession>
<dbReference type="GO" id="GO:0000398">
    <property type="term" value="P:mRNA splicing, via spliceosome"/>
    <property type="evidence" value="ECO:0007669"/>
    <property type="project" value="InterPro"/>
</dbReference>
<keyword evidence="5" id="KW-1185">Reference proteome</keyword>
<feature type="compositionally biased region" description="Acidic residues" evidence="3">
    <location>
        <begin position="142"/>
        <end position="151"/>
    </location>
</feature>
<dbReference type="Pfam" id="PF12656">
    <property type="entry name" value="G-patch_2"/>
    <property type="match status" value="1"/>
</dbReference>
<feature type="region of interest" description="Disordered" evidence="3">
    <location>
        <begin position="136"/>
        <end position="155"/>
    </location>
</feature>
<sequence>MKFNLTSEIKNQNQFYAVVVTYWPWTKYKLRRTTIVLMKQENGSKHKLRTNALERDLPNDLIRCVIGIASSVKFSPKNNNPTNSKYELVSSTTSTAATIATTVVEESSGGATKISFSVTRRETNSVTRCVTLGGRRDHQNWEDDDEGEEKEDEHRAKKRGVLSLEDGVIIDAEKPRAKREKKLFVIPVLRLSSRAQITRLKKLVDEGTATEADQARLSLLLDSLEDEESEEKIASLSLESSYRQTVPTVAVADDDDPDYASVPVGEFGLAFLRGCGWKDAQSCIGKSNPQAVSLRVSAPRPKGLGLGAVLPSTGPPASASTQKTDEKGAGDEEKPLGKHSYIKCLAGLNKGSYGQVTSMDEENASVFVELAWPSGDVGKTVRISQWAVKVVKRKEFNECVKGCGVDGVTAENGRRRERIRV</sequence>
<proteinExistence type="predicted"/>
<dbReference type="Proteomes" id="UP000887572">
    <property type="component" value="Unplaced"/>
</dbReference>
<evidence type="ECO:0000313" key="6">
    <source>
        <dbReference type="WBParaSite" id="Gr19_v10_g17090.t1"/>
    </source>
</evidence>
<dbReference type="PANTHER" id="PTHR15818">
    <property type="entry name" value="G PATCH AND KOW-CONTAINING"/>
    <property type="match status" value="1"/>
</dbReference>
<evidence type="ECO:0000313" key="5">
    <source>
        <dbReference type="Proteomes" id="UP000887572"/>
    </source>
</evidence>
<protein>
    <submittedName>
        <fullName evidence="6">Spp2/MOS2 G-patch domain-containing protein</fullName>
    </submittedName>
</protein>
<evidence type="ECO:0000259" key="4">
    <source>
        <dbReference type="Pfam" id="PF12656"/>
    </source>
</evidence>
<evidence type="ECO:0000256" key="2">
    <source>
        <dbReference type="ARBA" id="ARBA00023242"/>
    </source>
</evidence>
<comment type="subcellular location">
    <subcellularLocation>
        <location evidence="1">Nucleus</location>
    </subcellularLocation>
</comment>
<name>A0A914HFP1_GLORO</name>
<evidence type="ECO:0000256" key="1">
    <source>
        <dbReference type="ARBA" id="ARBA00004123"/>
    </source>
</evidence>
<feature type="domain" description="Spp2/MOS2 G-patch" evidence="4">
    <location>
        <begin position="254"/>
        <end position="308"/>
    </location>
</feature>
<evidence type="ECO:0000256" key="3">
    <source>
        <dbReference type="SAM" id="MobiDB-lite"/>
    </source>
</evidence>
<dbReference type="AlphaFoldDB" id="A0A914HFP1"/>
<dbReference type="WBParaSite" id="Gr19_v10_g17090.t1">
    <property type="protein sequence ID" value="Gr19_v10_g17090.t1"/>
    <property type="gene ID" value="Gr19_v10_g17090"/>
</dbReference>
<dbReference type="InterPro" id="IPR045166">
    <property type="entry name" value="Spp2-like"/>
</dbReference>
<dbReference type="GO" id="GO:0005681">
    <property type="term" value="C:spliceosomal complex"/>
    <property type="evidence" value="ECO:0007669"/>
    <property type="project" value="TreeGrafter"/>
</dbReference>
<reference evidence="6" key="1">
    <citation type="submission" date="2022-11" db="UniProtKB">
        <authorList>
            <consortium name="WormBaseParasite"/>
        </authorList>
    </citation>
    <scope>IDENTIFICATION</scope>
</reference>
<feature type="region of interest" description="Disordered" evidence="3">
    <location>
        <begin position="308"/>
        <end position="335"/>
    </location>
</feature>
<keyword evidence="2" id="KW-0539">Nucleus</keyword>